<feature type="transmembrane region" description="Helical" evidence="5">
    <location>
        <begin position="128"/>
        <end position="146"/>
    </location>
</feature>
<organism evidence="7 8">
    <name type="scientific">Dichotomicrobium thermohalophilum</name>
    <dbReference type="NCBI Taxonomy" id="933063"/>
    <lineage>
        <taxon>Bacteria</taxon>
        <taxon>Pseudomonadati</taxon>
        <taxon>Pseudomonadota</taxon>
        <taxon>Alphaproteobacteria</taxon>
        <taxon>Hyphomicrobiales</taxon>
        <taxon>Hyphomicrobiaceae</taxon>
        <taxon>Dichotomicrobium</taxon>
    </lineage>
</organism>
<evidence type="ECO:0000313" key="7">
    <source>
        <dbReference type="EMBL" id="RIA47582.1"/>
    </source>
</evidence>
<reference evidence="7 8" key="1">
    <citation type="submission" date="2018-08" db="EMBL/GenBank/DDBJ databases">
        <title>Genomic Encyclopedia of Archaeal and Bacterial Type Strains, Phase II (KMG-II): from individual species to whole genera.</title>
        <authorList>
            <person name="Goeker M."/>
        </authorList>
    </citation>
    <scope>NUCLEOTIDE SEQUENCE [LARGE SCALE GENOMIC DNA]</scope>
    <source>
        <strain evidence="7 8">DSM 5002</strain>
    </source>
</reference>
<feature type="transmembrane region" description="Helical" evidence="5">
    <location>
        <begin position="267"/>
        <end position="288"/>
    </location>
</feature>
<keyword evidence="4 5" id="KW-0472">Membrane</keyword>
<dbReference type="PANTHER" id="PTHR10846">
    <property type="entry name" value="SODIUM/POTASSIUM/CALCIUM EXCHANGER"/>
    <property type="match status" value="1"/>
</dbReference>
<dbReference type="GO" id="GO:0005886">
    <property type="term" value="C:plasma membrane"/>
    <property type="evidence" value="ECO:0007669"/>
    <property type="project" value="TreeGrafter"/>
</dbReference>
<sequence length="324" mass="33586">MIYVQLAGGLVLLVVFGDVLVRGAADISYRLGIPPLIVGLTVVAFGTSAPELVVSVKAALDDLPGIAIGNVVGSNIANVLLVLGLPAIISATRCDHHALDRNTYIVLGTSILFTVLCFLTPMTFWDGALLFGLLIAFLWLSARRAMRSRADGSLVPIDDDVEPLAGPIWVSIGALVLGLVGLPVAAHLTVDGAASVARVWGVSDAVIGLTVVAIGTSLPELATTVIAAIRQHGALALGNVLGSNLFNMLAIIGITAMVTPIEIPAEILRLDIWVMLAATVILVPFVVWEVPIGRIAGIAFLVAYVAYIGFLLSPGAQAGLAVVQ</sequence>
<feature type="domain" description="Sodium/calcium exchanger membrane region" evidence="6">
    <location>
        <begin position="3"/>
        <end position="141"/>
    </location>
</feature>
<accession>A0A397PEZ9</accession>
<evidence type="ECO:0000256" key="3">
    <source>
        <dbReference type="ARBA" id="ARBA00022989"/>
    </source>
</evidence>
<evidence type="ECO:0000256" key="1">
    <source>
        <dbReference type="ARBA" id="ARBA00004141"/>
    </source>
</evidence>
<dbReference type="NCBIfam" id="TIGR00367">
    <property type="entry name" value="calcium/sodium antiporter"/>
    <property type="match status" value="1"/>
</dbReference>
<dbReference type="GO" id="GO:0008273">
    <property type="term" value="F:calcium, potassium:sodium antiporter activity"/>
    <property type="evidence" value="ECO:0007669"/>
    <property type="project" value="TreeGrafter"/>
</dbReference>
<evidence type="ECO:0000259" key="6">
    <source>
        <dbReference type="Pfam" id="PF01699"/>
    </source>
</evidence>
<feature type="transmembrane region" description="Helical" evidence="5">
    <location>
        <begin position="167"/>
        <end position="186"/>
    </location>
</feature>
<comment type="subcellular location">
    <subcellularLocation>
        <location evidence="1">Membrane</location>
        <topology evidence="1">Multi-pass membrane protein</topology>
    </subcellularLocation>
</comment>
<comment type="caution">
    <text evidence="7">The sequence shown here is derived from an EMBL/GenBank/DDBJ whole genome shotgun (WGS) entry which is preliminary data.</text>
</comment>
<evidence type="ECO:0000313" key="8">
    <source>
        <dbReference type="Proteomes" id="UP000266273"/>
    </source>
</evidence>
<dbReference type="Gene3D" id="1.20.1420.30">
    <property type="entry name" value="NCX, central ion-binding region"/>
    <property type="match status" value="2"/>
</dbReference>
<dbReference type="PANTHER" id="PTHR10846:SF8">
    <property type="entry name" value="INNER MEMBRANE PROTEIN YRBG"/>
    <property type="match status" value="1"/>
</dbReference>
<feature type="transmembrane region" description="Helical" evidence="5">
    <location>
        <begin position="295"/>
        <end position="316"/>
    </location>
</feature>
<evidence type="ECO:0000256" key="5">
    <source>
        <dbReference type="SAM" id="Phobius"/>
    </source>
</evidence>
<feature type="transmembrane region" description="Helical" evidence="5">
    <location>
        <begin position="37"/>
        <end position="60"/>
    </location>
</feature>
<keyword evidence="2 5" id="KW-0812">Transmembrane</keyword>
<dbReference type="Proteomes" id="UP000266273">
    <property type="component" value="Unassembled WGS sequence"/>
</dbReference>
<dbReference type="AlphaFoldDB" id="A0A397PEZ9"/>
<keyword evidence="3 5" id="KW-1133">Transmembrane helix</keyword>
<name>A0A397PEZ9_9HYPH</name>
<evidence type="ECO:0000256" key="4">
    <source>
        <dbReference type="ARBA" id="ARBA00023136"/>
    </source>
</evidence>
<proteinExistence type="predicted"/>
<keyword evidence="8" id="KW-1185">Reference proteome</keyword>
<evidence type="ECO:0000256" key="2">
    <source>
        <dbReference type="ARBA" id="ARBA00022692"/>
    </source>
</evidence>
<dbReference type="Pfam" id="PF01699">
    <property type="entry name" value="Na_Ca_ex"/>
    <property type="match status" value="2"/>
</dbReference>
<feature type="transmembrane region" description="Helical" evidence="5">
    <location>
        <begin position="241"/>
        <end position="261"/>
    </location>
</feature>
<dbReference type="GO" id="GO:0006874">
    <property type="term" value="P:intracellular calcium ion homeostasis"/>
    <property type="evidence" value="ECO:0007669"/>
    <property type="project" value="TreeGrafter"/>
</dbReference>
<protein>
    <submittedName>
        <fullName evidence="7">Cation:H+ antiporter</fullName>
    </submittedName>
</protein>
<dbReference type="InterPro" id="IPR044880">
    <property type="entry name" value="NCX_ion-bd_dom_sf"/>
</dbReference>
<dbReference type="InterPro" id="IPR004837">
    <property type="entry name" value="NaCa_Exmemb"/>
</dbReference>
<feature type="domain" description="Sodium/calcium exchanger membrane region" evidence="6">
    <location>
        <begin position="171"/>
        <end position="311"/>
    </location>
</feature>
<dbReference type="InterPro" id="IPR004481">
    <property type="entry name" value="K/Na/Ca-exchanger"/>
</dbReference>
<feature type="transmembrane region" description="Helical" evidence="5">
    <location>
        <begin position="206"/>
        <end position="229"/>
    </location>
</feature>
<feature type="transmembrane region" description="Helical" evidence="5">
    <location>
        <begin position="6"/>
        <end position="25"/>
    </location>
</feature>
<feature type="transmembrane region" description="Helical" evidence="5">
    <location>
        <begin position="66"/>
        <end position="91"/>
    </location>
</feature>
<dbReference type="OrthoDB" id="9794225at2"/>
<dbReference type="GO" id="GO:0005262">
    <property type="term" value="F:calcium channel activity"/>
    <property type="evidence" value="ECO:0007669"/>
    <property type="project" value="TreeGrafter"/>
</dbReference>
<dbReference type="EMBL" id="QXDF01000002">
    <property type="protein sequence ID" value="RIA47582.1"/>
    <property type="molecule type" value="Genomic_DNA"/>
</dbReference>
<feature type="transmembrane region" description="Helical" evidence="5">
    <location>
        <begin position="103"/>
        <end position="122"/>
    </location>
</feature>
<gene>
    <name evidence="7" type="ORF">BXY53_2137</name>
</gene>
<dbReference type="RefSeq" id="WP_119061955.1">
    <property type="nucleotide sequence ID" value="NZ_QXDF01000002.1"/>
</dbReference>